<dbReference type="AlphaFoldDB" id="A0A656G8R4"/>
<evidence type="ECO:0000313" key="3">
    <source>
        <dbReference type="Proteomes" id="UP000003465"/>
    </source>
</evidence>
<reference evidence="2 3" key="1">
    <citation type="journal article" date="2011" name="PLoS Pathog.">
        <title>Dynamic evolution of pathogenicity revealed by sequencing and comparative genomics of 19 Pseudomonas syringae isolates.</title>
        <authorList>
            <person name="Baltrus D.A."/>
            <person name="Nishimura M.T."/>
            <person name="Romanchuk A."/>
            <person name="Chang J.H."/>
            <person name="Mukhtar M.S."/>
            <person name="Cherkis K."/>
            <person name="Roach J."/>
            <person name="Grant S.R."/>
            <person name="Jones C.D."/>
            <person name="Dangl J.L."/>
        </authorList>
    </citation>
    <scope>NUCLEOTIDE SEQUENCE [LARGE SCALE GENOMIC DNA]</scope>
    <source>
        <strain evidence="2 3">301020</strain>
    </source>
</reference>
<dbReference type="InterPro" id="IPR036412">
    <property type="entry name" value="HAD-like_sf"/>
</dbReference>
<dbReference type="Proteomes" id="UP000003465">
    <property type="component" value="Unassembled WGS sequence"/>
</dbReference>
<evidence type="ECO:0000313" key="2">
    <source>
        <dbReference type="EMBL" id="EGH22113.1"/>
    </source>
</evidence>
<dbReference type="PANTHER" id="PTHR43316">
    <property type="entry name" value="HYDROLASE, HALOACID DELAHOGENASE-RELATED"/>
    <property type="match status" value="1"/>
</dbReference>
<name>A0A656G8R4_PSEA0</name>
<protein>
    <submittedName>
        <fullName evidence="2">Haloacid dehalogenase-like family hydrolase</fullName>
    </submittedName>
</protein>
<keyword evidence="1 2" id="KW-0378">Hydrolase</keyword>
<dbReference type="SFLD" id="SFLDS00003">
    <property type="entry name" value="Haloacid_Dehalogenase"/>
    <property type="match status" value="1"/>
</dbReference>
<organism evidence="2 3">
    <name type="scientific">Pseudomonas amygdali pv. mori str. 301020</name>
    <dbReference type="NCBI Taxonomy" id="629261"/>
    <lineage>
        <taxon>Bacteria</taxon>
        <taxon>Pseudomonadati</taxon>
        <taxon>Pseudomonadota</taxon>
        <taxon>Gammaproteobacteria</taxon>
        <taxon>Pseudomonadales</taxon>
        <taxon>Pseudomonadaceae</taxon>
        <taxon>Pseudomonas</taxon>
        <taxon>Pseudomonas amygdali</taxon>
    </lineage>
</organism>
<proteinExistence type="predicted"/>
<dbReference type="InterPro" id="IPR006439">
    <property type="entry name" value="HAD-SF_hydro_IA"/>
</dbReference>
<dbReference type="SUPFAM" id="SSF56784">
    <property type="entry name" value="HAD-like"/>
    <property type="match status" value="1"/>
</dbReference>
<dbReference type="EMBL" id="AEAG01000453">
    <property type="protein sequence ID" value="EGH22113.1"/>
    <property type="molecule type" value="Genomic_DNA"/>
</dbReference>
<dbReference type="InterPro" id="IPR023214">
    <property type="entry name" value="HAD_sf"/>
</dbReference>
<dbReference type="Pfam" id="PF00702">
    <property type="entry name" value="Hydrolase"/>
    <property type="match status" value="1"/>
</dbReference>
<accession>A0A656G8R4</accession>
<gene>
    <name evidence="2" type="ORF">PSYMO_11620</name>
</gene>
<evidence type="ECO:0000256" key="1">
    <source>
        <dbReference type="ARBA" id="ARBA00022801"/>
    </source>
</evidence>
<dbReference type="GO" id="GO:0016787">
    <property type="term" value="F:hydrolase activity"/>
    <property type="evidence" value="ECO:0007669"/>
    <property type="project" value="UniProtKB-KW"/>
</dbReference>
<dbReference type="NCBIfam" id="TIGR01549">
    <property type="entry name" value="HAD-SF-IA-v1"/>
    <property type="match status" value="1"/>
</dbReference>
<dbReference type="Gene3D" id="3.40.50.1000">
    <property type="entry name" value="HAD superfamily/HAD-like"/>
    <property type="match status" value="1"/>
</dbReference>
<comment type="caution">
    <text evidence="2">The sequence shown here is derived from an EMBL/GenBank/DDBJ whole genome shotgun (WGS) entry which is preliminary data.</text>
</comment>
<dbReference type="InterPro" id="IPR051540">
    <property type="entry name" value="S-2-haloacid_dehalogenase"/>
</dbReference>
<dbReference type="SFLD" id="SFLDG01129">
    <property type="entry name" value="C1.5:_HAD__Beta-PGM__Phosphata"/>
    <property type="match status" value="1"/>
</dbReference>
<sequence>MMRYKAVLLDAFGTILQIKPGRHPYRQLLKEGIRHGRRPRADDAKNLMRFNGGLSEAADHLGINVHPARLAEIQEMLEQEISSIVAYPDALEAVALLQERSLLLAVCSNLAYPYGRAVRRLFPTMDAFGFSYEIGLIKPDPRMYQSTCEMLGVESDNGFGENRVIMVGDSLRCDCHGPREVGITGIHLDRSQCSGINDLMVFARHVLRES</sequence>